<sequence length="23" mass="3064">MKVWLCQRKCLLWRRLVQWMLSW</sequence>
<reference evidence="1" key="1">
    <citation type="submission" date="2014-09" db="EMBL/GenBank/DDBJ databases">
        <authorList>
            <person name="Magalhaes I.L.F."/>
            <person name="Oliveira U."/>
            <person name="Santos F.R."/>
            <person name="Vidigal T.H.D.A."/>
            <person name="Brescovit A.D."/>
            <person name="Santos A.J."/>
        </authorList>
    </citation>
    <scope>NUCLEOTIDE SEQUENCE</scope>
    <source>
        <tissue evidence="1">Shoot tissue taken approximately 20 cm above the soil surface</tissue>
    </source>
</reference>
<dbReference type="AlphaFoldDB" id="A0A0A9BH42"/>
<reference evidence="1" key="2">
    <citation type="journal article" date="2015" name="Data Brief">
        <title>Shoot transcriptome of the giant reed, Arundo donax.</title>
        <authorList>
            <person name="Barrero R.A."/>
            <person name="Guerrero F.D."/>
            <person name="Moolhuijzen P."/>
            <person name="Goolsby J.A."/>
            <person name="Tidwell J."/>
            <person name="Bellgard S.E."/>
            <person name="Bellgard M.I."/>
        </authorList>
    </citation>
    <scope>NUCLEOTIDE SEQUENCE</scope>
    <source>
        <tissue evidence="1">Shoot tissue taken approximately 20 cm above the soil surface</tissue>
    </source>
</reference>
<accession>A0A0A9BH42</accession>
<protein>
    <submittedName>
        <fullName evidence="1">Uncharacterized protein</fullName>
    </submittedName>
</protein>
<dbReference type="EMBL" id="GBRH01234586">
    <property type="protein sequence ID" value="JAD63309.1"/>
    <property type="molecule type" value="Transcribed_RNA"/>
</dbReference>
<name>A0A0A9BH42_ARUDO</name>
<proteinExistence type="predicted"/>
<evidence type="ECO:0000313" key="1">
    <source>
        <dbReference type="EMBL" id="JAD63309.1"/>
    </source>
</evidence>
<organism evidence="1">
    <name type="scientific">Arundo donax</name>
    <name type="common">Giant reed</name>
    <name type="synonym">Donax arundinaceus</name>
    <dbReference type="NCBI Taxonomy" id="35708"/>
    <lineage>
        <taxon>Eukaryota</taxon>
        <taxon>Viridiplantae</taxon>
        <taxon>Streptophyta</taxon>
        <taxon>Embryophyta</taxon>
        <taxon>Tracheophyta</taxon>
        <taxon>Spermatophyta</taxon>
        <taxon>Magnoliopsida</taxon>
        <taxon>Liliopsida</taxon>
        <taxon>Poales</taxon>
        <taxon>Poaceae</taxon>
        <taxon>PACMAD clade</taxon>
        <taxon>Arundinoideae</taxon>
        <taxon>Arundineae</taxon>
        <taxon>Arundo</taxon>
    </lineage>
</organism>